<reference evidence="1 2" key="1">
    <citation type="submission" date="2020-04" db="EMBL/GenBank/DDBJ databases">
        <title>MicrobeNet Type strains.</title>
        <authorList>
            <person name="Nicholson A.C."/>
        </authorList>
    </citation>
    <scope>NUCLEOTIDE SEQUENCE [LARGE SCALE GENOMIC DNA]</scope>
    <source>
        <strain evidence="1 2">ATCC BAA-277</strain>
    </source>
</reference>
<keyword evidence="2" id="KW-1185">Reference proteome</keyword>
<dbReference type="Proteomes" id="UP000579250">
    <property type="component" value="Unassembled WGS sequence"/>
</dbReference>
<evidence type="ECO:0000313" key="2">
    <source>
        <dbReference type="Proteomes" id="UP000579250"/>
    </source>
</evidence>
<dbReference type="AlphaFoldDB" id="A0A846YUJ6"/>
<comment type="caution">
    <text evidence="1">The sequence shown here is derived from an EMBL/GenBank/DDBJ whole genome shotgun (WGS) entry which is preliminary data.</text>
</comment>
<evidence type="ECO:0000313" key="1">
    <source>
        <dbReference type="EMBL" id="NKZ03387.1"/>
    </source>
</evidence>
<protein>
    <submittedName>
        <fullName evidence="1">Uncharacterized protein</fullName>
    </submittedName>
</protein>
<name>A0A846YUJ6_9ACTN</name>
<gene>
    <name evidence="1" type="ORF">HGB48_06450</name>
</gene>
<accession>A0A846YUJ6</accession>
<organism evidence="1 2">
    <name type="scientific">Actinomadura latina</name>
    <dbReference type="NCBI Taxonomy" id="163603"/>
    <lineage>
        <taxon>Bacteria</taxon>
        <taxon>Bacillati</taxon>
        <taxon>Actinomycetota</taxon>
        <taxon>Actinomycetes</taxon>
        <taxon>Streptosporangiales</taxon>
        <taxon>Thermomonosporaceae</taxon>
        <taxon>Actinomadura</taxon>
    </lineage>
</organism>
<sequence>MQMRVTITVPEETTAGFVVATSRDPGDLTAAIRQRLPGPMASAVAGRIGTPHLVLACHPVGDSPWDLSQVSGTDEDDAERARRATRHIGVTCVLPVGDLPSGPHLARATAKAIAESLCGIPVDLATGRALSVTHLRRPDDFVLADDWLGTVLPPYRNSGRCKADEDEIDGCNCVALKTRGLRRFGLPELEITDVACPHDLAALNILRTTAQRLLPLARHPGDHTLPGEVMLTSADFSTFWGNRDPMWDDGPIAVRLTEVAPHRLGIRAPAAFPGTLNEWLWDELPPVLHELLTCEPDRIASPT</sequence>
<dbReference type="EMBL" id="JAAXPI010000005">
    <property type="protein sequence ID" value="NKZ03387.1"/>
    <property type="molecule type" value="Genomic_DNA"/>
</dbReference>
<proteinExistence type="predicted"/>